<feature type="region of interest" description="Disordered" evidence="5">
    <location>
        <begin position="566"/>
        <end position="599"/>
    </location>
</feature>
<dbReference type="EMBL" id="GL433843">
    <property type="protein sequence ID" value="EFN55800.1"/>
    <property type="molecule type" value="Genomic_DNA"/>
</dbReference>
<evidence type="ECO:0000256" key="3">
    <source>
        <dbReference type="ARBA" id="ARBA00023242"/>
    </source>
</evidence>
<dbReference type="RefSeq" id="XP_005847902.1">
    <property type="nucleotide sequence ID" value="XM_005847840.1"/>
</dbReference>
<evidence type="ECO:0000256" key="4">
    <source>
        <dbReference type="SAM" id="Coils"/>
    </source>
</evidence>
<comment type="similarity">
    <text evidence="2">Belongs to the GCF family.</text>
</comment>
<organism evidence="8">
    <name type="scientific">Chlorella variabilis</name>
    <name type="common">Green alga</name>
    <dbReference type="NCBI Taxonomy" id="554065"/>
    <lineage>
        <taxon>Eukaryota</taxon>
        <taxon>Viridiplantae</taxon>
        <taxon>Chlorophyta</taxon>
        <taxon>core chlorophytes</taxon>
        <taxon>Trebouxiophyceae</taxon>
        <taxon>Chlorellales</taxon>
        <taxon>Chlorellaceae</taxon>
        <taxon>Chlorella clade</taxon>
        <taxon>Chlorella</taxon>
    </lineage>
</organism>
<evidence type="ECO:0000256" key="2">
    <source>
        <dbReference type="ARBA" id="ARBA00010801"/>
    </source>
</evidence>
<dbReference type="GO" id="GO:0003677">
    <property type="term" value="F:DNA binding"/>
    <property type="evidence" value="ECO:0007669"/>
    <property type="project" value="InterPro"/>
</dbReference>
<sequence length="1019" mass="107782">MSGRQRNIRKKALTSFEADEDEEQAGAGGFGLPPAAKAAQRVRNKQQKAEKKALLSFEDDAGGEDGGGPTAKPKSSKLKGIVRAPGAAAPPPADERAQRVYTQMSGAGEYTAERLKELQNNARSVPASAKPAAPAFKLSGSFKPAAPPKDDRFQYNVSAAAVVRPPAEDLSLQRPSSRSRGGGGAPPPSLTQQATAAAAEDEDDESDIPDEEMIAWAKAKRERLRGAHLAPDYIPTASLPPGLSRLRDKKKAEEEVVVAGSGSEGEEAEEEMRIKFMGAPPPPPGGRHGRGRGAGASASAAEAEEDGEEDEEWAQEQIRKGMGGLAAPGAPPPGSRPGSAAGEGGVPGSRPAAAAALAAGGSQHAAIQAAAAEVLKTLQAGLQRLQMSRKQADKNLERTSNSLQSSLAAITRMEGELEAASSKYVLVQGLKAYVADLCNMLQDKSPLVEELEDALLELCEGRAAAMERRRAAGDAEAHSPAEAAVAAAMAVLSRGGAQSAAATAAEVAAEAAEEKLLGLDLPVELDEFGRDMNAEKKAELADSACRLVTICRAKQRRRRLEVLEQQLEQQQAGGSSAPAEPRFGEDTSEESEGEVSHFRVRQGEVQEAADAVFRDADDEFGSLAAVKRRLEEWKARQPGAYRDAYVSLSAPALFAPFVRLELLKWRPLHGGDAGFDSQQWYQQLFDYGMPQDPSDLDPTDPDANLVPQLVQKLVLPLARQLLAGVWSPYSRRQSQAAAAMLADLLVYVPAEQEELQEVVRAVQAKLEEAVGGLALPAWPPAALETSRRAAIHLAQRFGRGVRLLASVCAFDGGLPRSALQRLALERLMAQHLLPYARAAAATSAVAADRAARIVAALPADWFHSGTPPPRGSEGIAELLTTLARRMEVYCGTPPAAAATKGLSQPTPAASRIVEGKENVAPANTPFGGPQLPQFAANKKEHPERRPLVDVTQHYAASATRICIGVQGGCFSMDTSTTCLTTSCRQEAAFVLESGETVAAAAAKARMAAAKRHALRFAMR</sequence>
<feature type="region of interest" description="Disordered" evidence="5">
    <location>
        <begin position="117"/>
        <end position="214"/>
    </location>
</feature>
<dbReference type="KEGG" id="cvr:CHLNCDRAFT_57717"/>
<feature type="region of interest" description="Disordered" evidence="5">
    <location>
        <begin position="227"/>
        <end position="351"/>
    </location>
</feature>
<keyword evidence="4" id="KW-0175">Coiled coil</keyword>
<keyword evidence="8" id="KW-1185">Reference proteome</keyword>
<feature type="region of interest" description="Disordered" evidence="5">
    <location>
        <begin position="1"/>
        <end position="97"/>
    </location>
</feature>
<dbReference type="InParanoid" id="E1ZE36"/>
<dbReference type="GO" id="GO:0005634">
    <property type="term" value="C:nucleus"/>
    <property type="evidence" value="ECO:0007669"/>
    <property type="project" value="UniProtKB-SubCell"/>
</dbReference>
<dbReference type="AlphaFoldDB" id="E1ZE36"/>
<dbReference type="GO" id="GO:0000398">
    <property type="term" value="P:mRNA splicing, via spliceosome"/>
    <property type="evidence" value="ECO:0007669"/>
    <property type="project" value="InterPro"/>
</dbReference>
<dbReference type="OMA" id="MKNICLW"/>
<dbReference type="PANTHER" id="PTHR12214:SF0">
    <property type="entry name" value="LD29489P"/>
    <property type="match status" value="1"/>
</dbReference>
<feature type="compositionally biased region" description="Low complexity" evidence="5">
    <location>
        <begin position="126"/>
        <end position="135"/>
    </location>
</feature>
<dbReference type="eggNOG" id="KOG2136">
    <property type="taxonomic scope" value="Eukaryota"/>
</dbReference>
<feature type="compositionally biased region" description="Acidic residues" evidence="5">
    <location>
        <begin position="199"/>
        <end position="213"/>
    </location>
</feature>
<feature type="compositionally biased region" description="Basic residues" evidence="5">
    <location>
        <begin position="1"/>
        <end position="12"/>
    </location>
</feature>
<protein>
    <recommendedName>
        <fullName evidence="6">GCF C-terminal domain-containing protein</fullName>
    </recommendedName>
</protein>
<reference evidence="7 8" key="1">
    <citation type="journal article" date="2010" name="Plant Cell">
        <title>The Chlorella variabilis NC64A genome reveals adaptation to photosymbiosis, coevolution with viruses, and cryptic sex.</title>
        <authorList>
            <person name="Blanc G."/>
            <person name="Duncan G."/>
            <person name="Agarkova I."/>
            <person name="Borodovsky M."/>
            <person name="Gurnon J."/>
            <person name="Kuo A."/>
            <person name="Lindquist E."/>
            <person name="Lucas S."/>
            <person name="Pangilinan J."/>
            <person name="Polle J."/>
            <person name="Salamov A."/>
            <person name="Terry A."/>
            <person name="Yamada T."/>
            <person name="Dunigan D.D."/>
            <person name="Grigoriev I.V."/>
            <person name="Claverie J.M."/>
            <person name="Van Etten J.L."/>
        </authorList>
    </citation>
    <scope>NUCLEOTIDE SEQUENCE [LARGE SCALE GENOMIC DNA]</scope>
    <source>
        <strain evidence="7 8">NC64A</strain>
    </source>
</reference>
<dbReference type="GeneID" id="17355294"/>
<dbReference type="PANTHER" id="PTHR12214">
    <property type="entry name" value="GC-RICH SEQUENCE DNA-BINDING FACTOR"/>
    <property type="match status" value="1"/>
</dbReference>
<dbReference type="Pfam" id="PF07842">
    <property type="entry name" value="GCFC"/>
    <property type="match status" value="1"/>
</dbReference>
<feature type="compositionally biased region" description="Acidic residues" evidence="5">
    <location>
        <begin position="302"/>
        <end position="314"/>
    </location>
</feature>
<evidence type="ECO:0000256" key="1">
    <source>
        <dbReference type="ARBA" id="ARBA00004123"/>
    </source>
</evidence>
<evidence type="ECO:0000256" key="5">
    <source>
        <dbReference type="SAM" id="MobiDB-lite"/>
    </source>
</evidence>
<comment type="subcellular location">
    <subcellularLocation>
        <location evidence="1">Nucleus</location>
    </subcellularLocation>
</comment>
<accession>E1ZE36</accession>
<evidence type="ECO:0000313" key="8">
    <source>
        <dbReference type="Proteomes" id="UP000008141"/>
    </source>
</evidence>
<dbReference type="InterPro" id="IPR022783">
    <property type="entry name" value="GCFC_dom"/>
</dbReference>
<gene>
    <name evidence="7" type="ORF">CHLNCDRAFT_57717</name>
</gene>
<dbReference type="OrthoDB" id="429427at2759"/>
<dbReference type="STRING" id="554065.E1ZE36"/>
<feature type="coiled-coil region" evidence="4">
    <location>
        <begin position="375"/>
        <end position="402"/>
    </location>
</feature>
<dbReference type="FunCoup" id="E1ZE36">
    <property type="interactions" value="1499"/>
</dbReference>
<proteinExistence type="inferred from homology"/>
<evidence type="ECO:0000313" key="7">
    <source>
        <dbReference type="EMBL" id="EFN55800.1"/>
    </source>
</evidence>
<dbReference type="Proteomes" id="UP000008141">
    <property type="component" value="Unassembled WGS sequence"/>
</dbReference>
<keyword evidence="3" id="KW-0539">Nucleus</keyword>
<name>E1ZE36_CHLVA</name>
<evidence type="ECO:0000259" key="6">
    <source>
        <dbReference type="Pfam" id="PF07842"/>
    </source>
</evidence>
<dbReference type="InterPro" id="IPR012890">
    <property type="entry name" value="GCFC2-like"/>
</dbReference>
<feature type="domain" description="GCF C-terminal" evidence="6">
    <location>
        <begin position="624"/>
        <end position="771"/>
    </location>
</feature>